<sequence length="210" mass="22009">MYSATVFEFPAHATVVPRAFSPAQAAGLRALTDAAIELAAVGGYEAAGVREVAAAAGMSAARAYQLVGSKDELLVHALLSLSERSTHAVRTELAVDASPATRLGVVLDRIMRQIAARPLLYRALLRAYLSDAASIVVASGLPAFGPDRAGWILEALFPGDDDPSPDRRALTESVSLLFLGAMVSVAAGRDVGEVRQVLDRTVDALLGELE</sequence>
<dbReference type="AlphaFoldDB" id="A0A2Y8ZTY2"/>
<accession>A0A2Y8ZTY2</accession>
<keyword evidence="5" id="KW-1185">Reference proteome</keyword>
<dbReference type="Proteomes" id="UP000250028">
    <property type="component" value="Unassembled WGS sequence"/>
</dbReference>
<organism evidence="4 5">
    <name type="scientific">Branchiibius hedensis</name>
    <dbReference type="NCBI Taxonomy" id="672460"/>
    <lineage>
        <taxon>Bacteria</taxon>
        <taxon>Bacillati</taxon>
        <taxon>Actinomycetota</taxon>
        <taxon>Actinomycetes</taxon>
        <taxon>Micrococcales</taxon>
        <taxon>Dermacoccaceae</taxon>
        <taxon>Branchiibius</taxon>
    </lineage>
</organism>
<dbReference type="PANTHER" id="PTHR30055:SF242">
    <property type="entry name" value="HTH-TYPE TRANSCRIPTIONAL REPRESSOR KSTR"/>
    <property type="match status" value="1"/>
</dbReference>
<proteinExistence type="predicted"/>
<dbReference type="InterPro" id="IPR050109">
    <property type="entry name" value="HTH-type_TetR-like_transc_reg"/>
</dbReference>
<evidence type="ECO:0000313" key="4">
    <source>
        <dbReference type="EMBL" id="SSA35871.1"/>
    </source>
</evidence>
<dbReference type="InterPro" id="IPR001647">
    <property type="entry name" value="HTH_TetR"/>
</dbReference>
<dbReference type="SUPFAM" id="SSF46689">
    <property type="entry name" value="Homeodomain-like"/>
    <property type="match status" value="1"/>
</dbReference>
<dbReference type="Pfam" id="PF00440">
    <property type="entry name" value="TetR_N"/>
    <property type="match status" value="1"/>
</dbReference>
<feature type="domain" description="HTH tetR-type" evidence="3">
    <location>
        <begin position="25"/>
        <end position="85"/>
    </location>
</feature>
<keyword evidence="1 2" id="KW-0238">DNA-binding</keyword>
<dbReference type="PROSITE" id="PS50977">
    <property type="entry name" value="HTH_TETR_2"/>
    <property type="match status" value="1"/>
</dbReference>
<feature type="DNA-binding region" description="H-T-H motif" evidence="2">
    <location>
        <begin position="48"/>
        <end position="67"/>
    </location>
</feature>
<evidence type="ECO:0000313" key="5">
    <source>
        <dbReference type="Proteomes" id="UP000250028"/>
    </source>
</evidence>
<gene>
    <name evidence="4" type="ORF">SAMN04489750_3246</name>
</gene>
<dbReference type="Gene3D" id="1.10.357.10">
    <property type="entry name" value="Tetracycline Repressor, domain 2"/>
    <property type="match status" value="1"/>
</dbReference>
<evidence type="ECO:0000256" key="1">
    <source>
        <dbReference type="ARBA" id="ARBA00023125"/>
    </source>
</evidence>
<evidence type="ECO:0000259" key="3">
    <source>
        <dbReference type="PROSITE" id="PS50977"/>
    </source>
</evidence>
<evidence type="ECO:0000256" key="2">
    <source>
        <dbReference type="PROSITE-ProRule" id="PRU00335"/>
    </source>
</evidence>
<dbReference type="OrthoDB" id="3555216at2"/>
<dbReference type="GO" id="GO:0003700">
    <property type="term" value="F:DNA-binding transcription factor activity"/>
    <property type="evidence" value="ECO:0007669"/>
    <property type="project" value="TreeGrafter"/>
</dbReference>
<dbReference type="EMBL" id="UESZ01000001">
    <property type="protein sequence ID" value="SSA35871.1"/>
    <property type="molecule type" value="Genomic_DNA"/>
</dbReference>
<reference evidence="5" key="1">
    <citation type="submission" date="2016-10" db="EMBL/GenBank/DDBJ databases">
        <authorList>
            <person name="Varghese N."/>
            <person name="Submissions S."/>
        </authorList>
    </citation>
    <scope>NUCLEOTIDE SEQUENCE [LARGE SCALE GENOMIC DNA]</scope>
    <source>
        <strain evidence="5">DSM 22951</strain>
    </source>
</reference>
<protein>
    <submittedName>
        <fullName evidence="4">DNA-binding transcriptional regulator, AcrR family</fullName>
    </submittedName>
</protein>
<dbReference type="PANTHER" id="PTHR30055">
    <property type="entry name" value="HTH-TYPE TRANSCRIPTIONAL REGULATOR RUTR"/>
    <property type="match status" value="1"/>
</dbReference>
<dbReference type="GO" id="GO:0000976">
    <property type="term" value="F:transcription cis-regulatory region binding"/>
    <property type="evidence" value="ECO:0007669"/>
    <property type="project" value="TreeGrafter"/>
</dbReference>
<dbReference type="InterPro" id="IPR009057">
    <property type="entry name" value="Homeodomain-like_sf"/>
</dbReference>
<name>A0A2Y8ZTY2_9MICO</name>